<evidence type="ECO:0000313" key="2">
    <source>
        <dbReference type="Proteomes" id="UP000289738"/>
    </source>
</evidence>
<keyword evidence="2" id="KW-1185">Reference proteome</keyword>
<dbReference type="PANTHER" id="PTHR47718:SF15">
    <property type="entry name" value="PROTEIN FAR1-RELATED SEQUENCE 5-LIKE"/>
    <property type="match status" value="1"/>
</dbReference>
<name>A0A445D9H3_ARAHY</name>
<evidence type="ECO:0008006" key="3">
    <source>
        <dbReference type="Google" id="ProtNLM"/>
    </source>
</evidence>
<dbReference type="EMBL" id="SDMP01000005">
    <property type="protein sequence ID" value="RYR59803.1"/>
    <property type="molecule type" value="Genomic_DNA"/>
</dbReference>
<protein>
    <recommendedName>
        <fullName evidence="3">Protein FAR1-RELATED SEQUENCE</fullName>
    </recommendedName>
</protein>
<gene>
    <name evidence="1" type="ORF">Ahy_A05g025788</name>
</gene>
<dbReference type="AlphaFoldDB" id="A0A445D9H3"/>
<dbReference type="Proteomes" id="UP000289738">
    <property type="component" value="Chromosome A05"/>
</dbReference>
<organism evidence="1 2">
    <name type="scientific">Arachis hypogaea</name>
    <name type="common">Peanut</name>
    <dbReference type="NCBI Taxonomy" id="3818"/>
    <lineage>
        <taxon>Eukaryota</taxon>
        <taxon>Viridiplantae</taxon>
        <taxon>Streptophyta</taxon>
        <taxon>Embryophyta</taxon>
        <taxon>Tracheophyta</taxon>
        <taxon>Spermatophyta</taxon>
        <taxon>Magnoliopsida</taxon>
        <taxon>eudicotyledons</taxon>
        <taxon>Gunneridae</taxon>
        <taxon>Pentapetalae</taxon>
        <taxon>rosids</taxon>
        <taxon>fabids</taxon>
        <taxon>Fabales</taxon>
        <taxon>Fabaceae</taxon>
        <taxon>Papilionoideae</taxon>
        <taxon>50 kb inversion clade</taxon>
        <taxon>dalbergioids sensu lato</taxon>
        <taxon>Dalbergieae</taxon>
        <taxon>Pterocarpus clade</taxon>
        <taxon>Arachis</taxon>
    </lineage>
</organism>
<sequence>MIPEYCTFSVSDKAHAKNLHDIGIRTYHILRYLVAQKGRYANLSFNQKDMYNLNTQHRKEKVKGGDANAAISYLRVKARNDSYFFGKSAGEKDKNSEFLNDLKKLIYANVSVEEFEFIWGDIVEKHNLSSNSFVLYVFCSCRVIRTGTGAIIQNFGHPGGAGLGLGGA</sequence>
<dbReference type="PANTHER" id="PTHR47718">
    <property type="entry name" value="OS01G0519700 PROTEIN"/>
    <property type="match status" value="1"/>
</dbReference>
<accession>A0A445D9H3</accession>
<reference evidence="1 2" key="1">
    <citation type="submission" date="2019-01" db="EMBL/GenBank/DDBJ databases">
        <title>Sequencing of cultivated peanut Arachis hypogaea provides insights into genome evolution and oil improvement.</title>
        <authorList>
            <person name="Chen X."/>
        </authorList>
    </citation>
    <scope>NUCLEOTIDE SEQUENCE [LARGE SCALE GENOMIC DNA]</scope>
    <source>
        <strain evidence="2">cv. Fuhuasheng</strain>
        <tissue evidence="1">Leaves</tissue>
    </source>
</reference>
<comment type="caution">
    <text evidence="1">The sequence shown here is derived from an EMBL/GenBank/DDBJ whole genome shotgun (WGS) entry which is preliminary data.</text>
</comment>
<proteinExistence type="predicted"/>
<evidence type="ECO:0000313" key="1">
    <source>
        <dbReference type="EMBL" id="RYR59803.1"/>
    </source>
</evidence>